<dbReference type="PANTHER" id="PTHR21664">
    <property type="entry name" value="CHRONIC MYELOGENOUS LEUKEMIA TUMOR ANTIGEN 66"/>
    <property type="match status" value="1"/>
</dbReference>
<dbReference type="GO" id="GO:0005634">
    <property type="term" value="C:nucleus"/>
    <property type="evidence" value="ECO:0007669"/>
    <property type="project" value="UniProtKB-SubCell"/>
</dbReference>
<name>A0A336LTE0_CULSO</name>
<dbReference type="OMA" id="DTRFVHH"/>
<dbReference type="InterPro" id="IPR007052">
    <property type="entry name" value="CS_dom"/>
</dbReference>
<dbReference type="InterPro" id="IPR037895">
    <property type="entry name" value="NUDCD1"/>
</dbReference>
<dbReference type="GO" id="GO:0005737">
    <property type="term" value="C:cytoplasm"/>
    <property type="evidence" value="ECO:0007669"/>
    <property type="project" value="UniProtKB-SubCell"/>
</dbReference>
<evidence type="ECO:0000259" key="7">
    <source>
        <dbReference type="PROSITE" id="PS51203"/>
    </source>
</evidence>
<gene>
    <name evidence="8" type="primary">CSON004132</name>
</gene>
<proteinExistence type="predicted"/>
<organism evidence="8">
    <name type="scientific">Culicoides sonorensis</name>
    <name type="common">Biting midge</name>
    <dbReference type="NCBI Taxonomy" id="179676"/>
    <lineage>
        <taxon>Eukaryota</taxon>
        <taxon>Metazoa</taxon>
        <taxon>Ecdysozoa</taxon>
        <taxon>Arthropoda</taxon>
        <taxon>Hexapoda</taxon>
        <taxon>Insecta</taxon>
        <taxon>Pterygota</taxon>
        <taxon>Neoptera</taxon>
        <taxon>Endopterygota</taxon>
        <taxon>Diptera</taxon>
        <taxon>Nematocera</taxon>
        <taxon>Chironomoidea</taxon>
        <taxon>Ceratopogonidae</taxon>
        <taxon>Ceratopogoninae</taxon>
        <taxon>Culicoides</taxon>
        <taxon>Monoculicoides</taxon>
    </lineage>
</organism>
<feature type="region of interest" description="Disordered" evidence="6">
    <location>
        <begin position="379"/>
        <end position="398"/>
    </location>
</feature>
<keyword evidence="4" id="KW-0963">Cytoplasm</keyword>
<evidence type="ECO:0000256" key="4">
    <source>
        <dbReference type="ARBA" id="ARBA00022490"/>
    </source>
</evidence>
<keyword evidence="5" id="KW-0539">Nucleus</keyword>
<sequence>MGPKTVELRPDRKKIRSNFDGYKLNLDPIPVLRYELQNTPIRVCTTERQFSFLHAQMFAFHNHLVKDPWVLNTSYFIDSNWTVQKVIYDDQSGKVKPMNAVLKLQKPSVAIEDKYPPCLIFVSEKFCLISDGFGALHVAETGDREKNSEFKIRQSFKPLTDVSETFVISNARFDILDGVWKIGCILSFIHQNKDNFETVAYWFVLRQESNVWKIESSKVIRSRGALSYCALEHRGEALIVSSDYPVDFETNIKKREEQLKKLKSQAEEKSKEDDTTNESKEDTEMMEKDIPKNVSYTWTQTDEDVTITFNEQPDSCKADYLVQVTRDQILIKYRGDVMLQGELFAHIDPDTTTWTIDNRYLQVNLNKAELEKIWPFLVPGSPEDSNNPTTDSQTHPNPISTFGTQMEECDFDINELDKENYLSRLVWSSEEISHKVYLGTSAPLFEVNLRPGLPNAIALKHDVDACVWLQTHNSTKNSEWTMSHETTIDAFSYVLASKQQKKFVGCAPNASYVVICEAERHVFIYKQTYDGAGNLRNRTTRTPVNLGQQKLVTLENTGEVIGMSVENDVTLLLTPQFVICIQLKIEE</sequence>
<feature type="region of interest" description="Disordered" evidence="6">
    <location>
        <begin position="263"/>
        <end position="288"/>
    </location>
</feature>
<evidence type="ECO:0000256" key="2">
    <source>
        <dbReference type="ARBA" id="ARBA00004496"/>
    </source>
</evidence>
<dbReference type="CDD" id="cd06467">
    <property type="entry name" value="p23_NUDC_like"/>
    <property type="match status" value="1"/>
</dbReference>
<evidence type="ECO:0000313" key="8">
    <source>
        <dbReference type="EMBL" id="SSX21200.1"/>
    </source>
</evidence>
<comment type="subcellular location">
    <subcellularLocation>
        <location evidence="2">Cytoplasm</location>
    </subcellularLocation>
    <subcellularLocation>
        <location evidence="1">Nucleus</location>
    </subcellularLocation>
</comment>
<dbReference type="AlphaFoldDB" id="A0A336LTE0"/>
<protein>
    <recommendedName>
        <fullName evidence="3">NudC domain-containing protein 1</fullName>
    </recommendedName>
</protein>
<evidence type="ECO:0000256" key="1">
    <source>
        <dbReference type="ARBA" id="ARBA00004123"/>
    </source>
</evidence>
<dbReference type="Gene3D" id="2.60.40.790">
    <property type="match status" value="1"/>
</dbReference>
<accession>A0A336LTE0</accession>
<feature type="compositionally biased region" description="Polar residues" evidence="6">
    <location>
        <begin position="383"/>
        <end position="398"/>
    </location>
</feature>
<dbReference type="PANTHER" id="PTHR21664:SF1">
    <property type="entry name" value="NUDC DOMAIN-CONTAINING PROTEIN 1"/>
    <property type="match status" value="1"/>
</dbReference>
<dbReference type="EMBL" id="UFQT01000179">
    <property type="protein sequence ID" value="SSX21200.1"/>
    <property type="molecule type" value="Genomic_DNA"/>
</dbReference>
<feature type="domain" description="CS" evidence="7">
    <location>
        <begin position="291"/>
        <end position="378"/>
    </location>
</feature>
<dbReference type="PROSITE" id="PS51203">
    <property type="entry name" value="CS"/>
    <property type="match status" value="1"/>
</dbReference>
<dbReference type="VEuPathDB" id="VectorBase:CSON004132"/>
<dbReference type="Pfam" id="PF04969">
    <property type="entry name" value="CS"/>
    <property type="match status" value="1"/>
</dbReference>
<evidence type="ECO:0000256" key="3">
    <source>
        <dbReference type="ARBA" id="ARBA00018915"/>
    </source>
</evidence>
<dbReference type="InterPro" id="IPR008978">
    <property type="entry name" value="HSP20-like_chaperone"/>
</dbReference>
<evidence type="ECO:0000256" key="6">
    <source>
        <dbReference type="SAM" id="MobiDB-lite"/>
    </source>
</evidence>
<dbReference type="SUPFAM" id="SSF49764">
    <property type="entry name" value="HSP20-like chaperones"/>
    <property type="match status" value="1"/>
</dbReference>
<evidence type="ECO:0000256" key="5">
    <source>
        <dbReference type="ARBA" id="ARBA00023242"/>
    </source>
</evidence>
<reference evidence="8" key="1">
    <citation type="submission" date="2018-07" db="EMBL/GenBank/DDBJ databases">
        <authorList>
            <person name="Quirk P.G."/>
            <person name="Krulwich T.A."/>
        </authorList>
    </citation>
    <scope>NUCLEOTIDE SEQUENCE</scope>
</reference>